<dbReference type="CDD" id="cd16917">
    <property type="entry name" value="HATPase_UhpB-NarQ-NarX-like"/>
    <property type="match status" value="1"/>
</dbReference>
<feature type="chain" id="PRO_5047346628" description="Histidine kinase domain-containing protein" evidence="5">
    <location>
        <begin position="21"/>
        <end position="993"/>
    </location>
</feature>
<dbReference type="InterPro" id="IPR015943">
    <property type="entry name" value="WD40/YVTN_repeat-like_dom_sf"/>
</dbReference>
<dbReference type="InterPro" id="IPR003594">
    <property type="entry name" value="HATPase_dom"/>
</dbReference>
<evidence type="ECO:0000256" key="2">
    <source>
        <dbReference type="ARBA" id="ARBA00022777"/>
    </source>
</evidence>
<evidence type="ECO:0000256" key="4">
    <source>
        <dbReference type="SAM" id="Phobius"/>
    </source>
</evidence>
<keyword evidence="4" id="KW-0812">Transmembrane</keyword>
<dbReference type="Pfam" id="PF07494">
    <property type="entry name" value="Reg_prop"/>
    <property type="match status" value="1"/>
</dbReference>
<dbReference type="EMBL" id="WWCS01000012">
    <property type="protein sequence ID" value="MYN41468.1"/>
    <property type="molecule type" value="Genomic_DNA"/>
</dbReference>
<dbReference type="PROSITE" id="PS50109">
    <property type="entry name" value="HIS_KIN"/>
    <property type="match status" value="1"/>
</dbReference>
<dbReference type="InterPro" id="IPR050482">
    <property type="entry name" value="Sensor_HK_TwoCompSys"/>
</dbReference>
<reference evidence="7 8" key="1">
    <citation type="submission" date="2019-12" db="EMBL/GenBank/DDBJ databases">
        <title>Novel species isolated from a subtropical stream in China.</title>
        <authorList>
            <person name="Lu H."/>
        </authorList>
    </citation>
    <scope>NUCLEOTIDE SEQUENCE [LARGE SCALE GENOMIC DNA]</scope>
    <source>
        <strain evidence="7 8">FT109W</strain>
    </source>
</reference>
<keyword evidence="4" id="KW-1133">Transmembrane helix</keyword>
<feature type="signal peptide" evidence="5">
    <location>
        <begin position="1"/>
        <end position="20"/>
    </location>
</feature>
<dbReference type="InterPro" id="IPR011123">
    <property type="entry name" value="Y_Y_Y"/>
</dbReference>
<evidence type="ECO:0000256" key="5">
    <source>
        <dbReference type="SAM" id="SignalP"/>
    </source>
</evidence>
<protein>
    <recommendedName>
        <fullName evidence="6">Histidine kinase domain-containing protein</fullName>
    </recommendedName>
</protein>
<dbReference type="SMART" id="SM00387">
    <property type="entry name" value="HATPase_c"/>
    <property type="match status" value="1"/>
</dbReference>
<dbReference type="Gene3D" id="2.60.40.10">
    <property type="entry name" value="Immunoglobulins"/>
    <property type="match status" value="1"/>
</dbReference>
<dbReference type="InterPro" id="IPR011110">
    <property type="entry name" value="Reg_prop"/>
</dbReference>
<keyword evidence="8" id="KW-1185">Reference proteome</keyword>
<gene>
    <name evidence="7" type="ORF">GTP55_19065</name>
</gene>
<dbReference type="SUPFAM" id="SSF55874">
    <property type="entry name" value="ATPase domain of HSP90 chaperone/DNA topoisomerase II/histidine kinase"/>
    <property type="match status" value="1"/>
</dbReference>
<keyword evidence="1" id="KW-0808">Transferase</keyword>
<dbReference type="PANTHER" id="PTHR24421">
    <property type="entry name" value="NITRATE/NITRITE SENSOR PROTEIN NARX-RELATED"/>
    <property type="match status" value="1"/>
</dbReference>
<comment type="caution">
    <text evidence="7">The sequence shown here is derived from an EMBL/GenBank/DDBJ whole genome shotgun (WGS) entry which is preliminary data.</text>
</comment>
<evidence type="ECO:0000259" key="6">
    <source>
        <dbReference type="PROSITE" id="PS50109"/>
    </source>
</evidence>
<dbReference type="InterPro" id="IPR013783">
    <property type="entry name" value="Ig-like_fold"/>
</dbReference>
<evidence type="ECO:0000256" key="1">
    <source>
        <dbReference type="ARBA" id="ARBA00022679"/>
    </source>
</evidence>
<feature type="transmembrane region" description="Helical" evidence="4">
    <location>
        <begin position="741"/>
        <end position="764"/>
    </location>
</feature>
<dbReference type="Gene3D" id="2.130.10.10">
    <property type="entry name" value="YVTN repeat-like/Quinoprotein amine dehydrogenase"/>
    <property type="match status" value="2"/>
</dbReference>
<feature type="domain" description="Histidine kinase" evidence="6">
    <location>
        <begin position="891"/>
        <end position="980"/>
    </location>
</feature>
<dbReference type="InterPro" id="IPR011712">
    <property type="entry name" value="Sig_transdc_His_kin_sub3_dim/P"/>
</dbReference>
<keyword evidence="3" id="KW-0902">Two-component regulatory system</keyword>
<dbReference type="Pfam" id="PF07730">
    <property type="entry name" value="HisKA_3"/>
    <property type="match status" value="1"/>
</dbReference>
<dbReference type="InterPro" id="IPR005467">
    <property type="entry name" value="His_kinase_dom"/>
</dbReference>
<dbReference type="Pfam" id="PF07495">
    <property type="entry name" value="Y_Y_Y"/>
    <property type="match status" value="1"/>
</dbReference>
<evidence type="ECO:0000256" key="3">
    <source>
        <dbReference type="ARBA" id="ARBA00023012"/>
    </source>
</evidence>
<dbReference type="InterPro" id="IPR036890">
    <property type="entry name" value="HATPase_C_sf"/>
</dbReference>
<dbReference type="Gene3D" id="3.30.565.10">
    <property type="entry name" value="Histidine kinase-like ATPase, C-terminal domain"/>
    <property type="match status" value="1"/>
</dbReference>
<keyword evidence="2" id="KW-0418">Kinase</keyword>
<evidence type="ECO:0000313" key="8">
    <source>
        <dbReference type="Proteomes" id="UP000466332"/>
    </source>
</evidence>
<dbReference type="Pfam" id="PF02518">
    <property type="entry name" value="HATPase_c"/>
    <property type="match status" value="1"/>
</dbReference>
<dbReference type="PANTHER" id="PTHR24421:SF62">
    <property type="entry name" value="SENSORY TRANSDUCTION HISTIDINE KINASE"/>
    <property type="match status" value="1"/>
</dbReference>
<keyword evidence="4" id="KW-0472">Membrane</keyword>
<dbReference type="Proteomes" id="UP000466332">
    <property type="component" value="Unassembled WGS sequence"/>
</dbReference>
<keyword evidence="5" id="KW-0732">Signal</keyword>
<organism evidence="7 8">
    <name type="scientific">Duganella margarita</name>
    <dbReference type="NCBI Taxonomy" id="2692170"/>
    <lineage>
        <taxon>Bacteria</taxon>
        <taxon>Pseudomonadati</taxon>
        <taxon>Pseudomonadota</taxon>
        <taxon>Betaproteobacteria</taxon>
        <taxon>Burkholderiales</taxon>
        <taxon>Oxalobacteraceae</taxon>
        <taxon>Telluria group</taxon>
        <taxon>Duganella</taxon>
    </lineage>
</organism>
<dbReference type="RefSeq" id="WP_161046418.1">
    <property type="nucleotide sequence ID" value="NZ_WWCS01000012.1"/>
</dbReference>
<dbReference type="SUPFAM" id="SSF63829">
    <property type="entry name" value="Calcium-dependent phosphotriesterase"/>
    <property type="match status" value="2"/>
</dbReference>
<accession>A0ABW9WKI7</accession>
<evidence type="ECO:0000313" key="7">
    <source>
        <dbReference type="EMBL" id="MYN41468.1"/>
    </source>
</evidence>
<proteinExistence type="predicted"/>
<sequence>MFFRSALFGFLVFLFSTVAAAPQRPYWHTSMVHAAWTKRDGAPAAVFDMAQDQRGMLWFTATDGIYRFDGVRFERTTAIDGNPLRSSNTSGMLAVGTALWIGYNFGGVSVFDQGKVRHYGAAEGLPERSVYRIERNGNGVMWIASSAGLYWLDGARWRHVEPEDGLPSGDFHYFTALPDGSILAYHPQGLYRSSANGHQFHLVSKDKQIEIGHLLPNGDVLAVSVDHRLYRYTPRDDKFQAVNLPGGEQPFGVFVDHRGGIWINTDDGVKLLGRDLRVQRTFLAPQNLSGKLIYSMLEDREGNVWLTTENGVDRIRESRLTAISLPPRMFSGLSVRADRNGTVWIGNYQTTGNYELHSFGLHADGSREATPLTNITATARAPDGSVWFGNAEQIWHREDGRWRSWPLPPGLRGHEVQALAMDRAGRLWVSVLRKGVHVLHEGQWQAGGGHAELAPRTAVSLYADPQGAVWIGYPGNHLALVQGDAVRQFGPEDGLAVGNVTVMDSGAGHLWVGGDQGVAVLAGGRFTALSDAAGARMNGVSGLVASSDGGLWLHGADGLIRITAPALKAALAGGGQRLRAEHFDYLDGHEGKPAQLRPLSALTEAPDGRLWYATTGSVGWIDPARIDSNPLPPAPQITALRTDLQGYFPQSGLVLPQRTTNLELDFTAAALSIPERVRFRYRLVGLESGWRDAGARRTAFYTNLSPGQYRFEVSAMNEDGVWSTTPGVLAFSITPAFTQTLWFKAMCGLVVLGALYLLYCWRLALATRRMAERMGERRRERERIARTLHDNFLQSVQTLMIFFSQVKKGLSPTDPAQKRIDAALDAADLVLNEGRSQVHELRSNTLQEELDSALAGVGQALAEQHGVRFALEVTGAPAPLREEIAAEAYAIAREAMLNAFRHANSDDVRVTLAYTRKHLVLTVADRGQGLSAEVLAAGERPGHWGLPGMRERAESVGGTLAVHSAAGAGTRIILRLPGRRAYRRGPASAIPPQ</sequence>
<name>A0ABW9WKI7_9BURK</name>